<dbReference type="RefSeq" id="WP_183595925.1">
    <property type="nucleotide sequence ID" value="NZ_JACHXK010000001.1"/>
</dbReference>
<feature type="transmembrane region" description="Helical" evidence="1">
    <location>
        <begin position="30"/>
        <end position="54"/>
    </location>
</feature>
<accession>A0A7W5ASS9</accession>
<dbReference type="PANTHER" id="PTHR36833:SF2">
    <property type="entry name" value="SLR0610 PROTEIN"/>
    <property type="match status" value="1"/>
</dbReference>
<feature type="transmembrane region" description="Helical" evidence="1">
    <location>
        <begin position="237"/>
        <end position="255"/>
    </location>
</feature>
<reference evidence="2 3" key="1">
    <citation type="submission" date="2020-08" db="EMBL/GenBank/DDBJ databases">
        <title>Genomic Encyclopedia of Type Strains, Phase III (KMG-III): the genomes of soil and plant-associated and newly described type strains.</title>
        <authorList>
            <person name="Whitman W."/>
        </authorList>
    </citation>
    <scope>NUCLEOTIDE SEQUENCE [LARGE SCALE GENOMIC DNA]</scope>
    <source>
        <strain evidence="2 3">CECT 5862</strain>
    </source>
</reference>
<sequence length="267" mass="30401">MRKTLHRYAVIYHLFLKNSLIYMMEYRVNFMFGVLVEIGFLAIKLSYVYVVFRIGTDLNGLSPHNILLFIGTFTIMAGLYSALFFFNFNRFPELIRSGDLDIYVTKPVSLQFFTTLRMIDISFAVPNVIGGIVMVVIGWQNSGISASIGHIAGFVLFIGIGVVLTYCIFLLPQLLAFWTVRTNGINDISNGLYDFNQMPMQIYHPYIQKAGTFLLPVFLTTNYSPMVALDRLGPVEWIWGIVSPILFLIIVRLLWKLALRNYTSASS</sequence>
<gene>
    <name evidence="2" type="ORF">FHS18_000153</name>
</gene>
<evidence type="ECO:0000313" key="2">
    <source>
        <dbReference type="EMBL" id="MBB3108125.1"/>
    </source>
</evidence>
<dbReference type="Proteomes" id="UP000570361">
    <property type="component" value="Unassembled WGS sequence"/>
</dbReference>
<dbReference type="PANTHER" id="PTHR36833">
    <property type="entry name" value="SLR0610 PROTEIN-RELATED"/>
    <property type="match status" value="1"/>
</dbReference>
<feature type="transmembrane region" description="Helical" evidence="1">
    <location>
        <begin position="151"/>
        <end position="171"/>
    </location>
</feature>
<comment type="caution">
    <text evidence="2">The sequence shown here is derived from an EMBL/GenBank/DDBJ whole genome shotgun (WGS) entry which is preliminary data.</text>
</comment>
<keyword evidence="1" id="KW-0812">Transmembrane</keyword>
<evidence type="ECO:0000256" key="1">
    <source>
        <dbReference type="SAM" id="Phobius"/>
    </source>
</evidence>
<evidence type="ECO:0000313" key="3">
    <source>
        <dbReference type="Proteomes" id="UP000570361"/>
    </source>
</evidence>
<organism evidence="2 3">
    <name type="scientific">Paenibacillus phyllosphaerae</name>
    <dbReference type="NCBI Taxonomy" id="274593"/>
    <lineage>
        <taxon>Bacteria</taxon>
        <taxon>Bacillati</taxon>
        <taxon>Bacillota</taxon>
        <taxon>Bacilli</taxon>
        <taxon>Bacillales</taxon>
        <taxon>Paenibacillaceae</taxon>
        <taxon>Paenibacillus</taxon>
    </lineage>
</organism>
<keyword evidence="1" id="KW-1133">Transmembrane helix</keyword>
<name>A0A7W5ASS9_9BACL</name>
<dbReference type="EMBL" id="JACHXK010000001">
    <property type="protein sequence ID" value="MBB3108125.1"/>
    <property type="molecule type" value="Genomic_DNA"/>
</dbReference>
<dbReference type="AlphaFoldDB" id="A0A7W5ASS9"/>
<dbReference type="InterPro" id="IPR010390">
    <property type="entry name" value="ABC-2_transporter-like"/>
</dbReference>
<feature type="transmembrane region" description="Helical" evidence="1">
    <location>
        <begin position="206"/>
        <end position="225"/>
    </location>
</feature>
<keyword evidence="1" id="KW-0472">Membrane</keyword>
<keyword evidence="3" id="KW-1185">Reference proteome</keyword>
<feature type="transmembrane region" description="Helical" evidence="1">
    <location>
        <begin position="66"/>
        <end position="86"/>
    </location>
</feature>
<protein>
    <submittedName>
        <fullName evidence="2">ABC-2 type transport system permease protein</fullName>
    </submittedName>
</protein>
<dbReference type="Pfam" id="PF06182">
    <property type="entry name" value="ABC2_membrane_6"/>
    <property type="match status" value="1"/>
</dbReference>
<proteinExistence type="predicted"/>
<feature type="transmembrane region" description="Helical" evidence="1">
    <location>
        <begin position="121"/>
        <end position="139"/>
    </location>
</feature>